<evidence type="ECO:0000256" key="6">
    <source>
        <dbReference type="SAM" id="Phobius"/>
    </source>
</evidence>
<dbReference type="InterPro" id="IPR051401">
    <property type="entry name" value="GtrA_CellWall_Glycosyl"/>
</dbReference>
<feature type="transmembrane region" description="Helical" evidence="6">
    <location>
        <begin position="125"/>
        <end position="143"/>
    </location>
</feature>
<proteinExistence type="inferred from homology"/>
<gene>
    <name evidence="8" type="ORF">AVDCRST_MAG58-1576</name>
</gene>
<evidence type="ECO:0000313" key="8">
    <source>
        <dbReference type="EMBL" id="CAA9455988.1"/>
    </source>
</evidence>
<protein>
    <recommendedName>
        <fullName evidence="7">GtrA/DPMS transmembrane domain-containing protein</fullName>
    </recommendedName>
</protein>
<evidence type="ECO:0000256" key="3">
    <source>
        <dbReference type="ARBA" id="ARBA00022692"/>
    </source>
</evidence>
<dbReference type="AlphaFoldDB" id="A0A6J4R014"/>
<dbReference type="GO" id="GO:0005886">
    <property type="term" value="C:plasma membrane"/>
    <property type="evidence" value="ECO:0007669"/>
    <property type="project" value="TreeGrafter"/>
</dbReference>
<evidence type="ECO:0000256" key="5">
    <source>
        <dbReference type="ARBA" id="ARBA00023136"/>
    </source>
</evidence>
<dbReference type="GO" id="GO:0000271">
    <property type="term" value="P:polysaccharide biosynthetic process"/>
    <property type="evidence" value="ECO:0007669"/>
    <property type="project" value="InterPro"/>
</dbReference>
<evidence type="ECO:0000256" key="2">
    <source>
        <dbReference type="ARBA" id="ARBA00009399"/>
    </source>
</evidence>
<reference evidence="8" key="1">
    <citation type="submission" date="2020-02" db="EMBL/GenBank/DDBJ databases">
        <authorList>
            <person name="Meier V. D."/>
        </authorList>
    </citation>
    <scope>NUCLEOTIDE SEQUENCE</scope>
    <source>
        <strain evidence="8">AVDCRST_MAG58</strain>
    </source>
</reference>
<dbReference type="EMBL" id="CADCVF010000036">
    <property type="protein sequence ID" value="CAA9455988.1"/>
    <property type="molecule type" value="Genomic_DNA"/>
</dbReference>
<comment type="similarity">
    <text evidence="2">Belongs to the GtrA family.</text>
</comment>
<accession>A0A6J4R014</accession>
<keyword evidence="5 6" id="KW-0472">Membrane</keyword>
<keyword evidence="3 6" id="KW-0812">Transmembrane</keyword>
<comment type="subcellular location">
    <subcellularLocation>
        <location evidence="1">Membrane</location>
        <topology evidence="1">Multi-pass membrane protein</topology>
    </subcellularLocation>
</comment>
<feature type="transmembrane region" description="Helical" evidence="6">
    <location>
        <begin position="83"/>
        <end position="105"/>
    </location>
</feature>
<name>A0A6J4R014_9ACTN</name>
<feature type="transmembrane region" description="Helical" evidence="6">
    <location>
        <begin position="20"/>
        <end position="39"/>
    </location>
</feature>
<evidence type="ECO:0000259" key="7">
    <source>
        <dbReference type="Pfam" id="PF04138"/>
    </source>
</evidence>
<dbReference type="PANTHER" id="PTHR38459:SF1">
    <property type="entry name" value="PROPHAGE BACTOPRENOL-LINKED GLUCOSE TRANSLOCASE HOMOLOG"/>
    <property type="match status" value="1"/>
</dbReference>
<evidence type="ECO:0000256" key="4">
    <source>
        <dbReference type="ARBA" id="ARBA00022989"/>
    </source>
</evidence>
<feature type="domain" description="GtrA/DPMS transmembrane" evidence="7">
    <location>
        <begin position="17"/>
        <end position="144"/>
    </location>
</feature>
<feature type="transmembrane region" description="Helical" evidence="6">
    <location>
        <begin position="45"/>
        <end position="62"/>
    </location>
</feature>
<dbReference type="PANTHER" id="PTHR38459">
    <property type="entry name" value="PROPHAGE BACTOPRENOL-LINKED GLUCOSE TRANSLOCASE HOMOLOG"/>
    <property type="match status" value="1"/>
</dbReference>
<dbReference type="InterPro" id="IPR007267">
    <property type="entry name" value="GtrA_DPMS_TM"/>
</dbReference>
<dbReference type="Pfam" id="PF04138">
    <property type="entry name" value="GtrA_DPMS_TM"/>
    <property type="match status" value="1"/>
</dbReference>
<organism evidence="8">
    <name type="scientific">uncultured Rubrobacteraceae bacterium</name>
    <dbReference type="NCBI Taxonomy" id="349277"/>
    <lineage>
        <taxon>Bacteria</taxon>
        <taxon>Bacillati</taxon>
        <taxon>Actinomycetota</taxon>
        <taxon>Rubrobacteria</taxon>
        <taxon>Rubrobacterales</taxon>
        <taxon>Rubrobacteraceae</taxon>
        <taxon>environmental samples</taxon>
    </lineage>
</organism>
<keyword evidence="4 6" id="KW-1133">Transmembrane helix</keyword>
<sequence>MSEAKAKLKSGGKRFSKFSIVGLSNAAIDIGVLNLFLWLEPTREVTLLVIYNGVALVLANLNSYAWNTLWTFRGRAEHDVRQIVLFGLQVLVNIVISSGLFWALIHPIIVYTEVPTYLAGNVAKIISVTVASTISFFIMRYVVFSRKRWFNDRL</sequence>
<evidence type="ECO:0000256" key="1">
    <source>
        <dbReference type="ARBA" id="ARBA00004141"/>
    </source>
</evidence>